<dbReference type="PANTHER" id="PTHR30055:SF234">
    <property type="entry name" value="HTH-TYPE TRANSCRIPTIONAL REGULATOR BETI"/>
    <property type="match status" value="1"/>
</dbReference>
<dbReference type="GO" id="GO:0000976">
    <property type="term" value="F:transcription cis-regulatory region binding"/>
    <property type="evidence" value="ECO:0007669"/>
    <property type="project" value="TreeGrafter"/>
</dbReference>
<dbReference type="PROSITE" id="PS50977">
    <property type="entry name" value="HTH_TETR_2"/>
    <property type="match status" value="1"/>
</dbReference>
<evidence type="ECO:0000256" key="2">
    <source>
        <dbReference type="ARBA" id="ARBA00023125"/>
    </source>
</evidence>
<dbReference type="InterPro" id="IPR009057">
    <property type="entry name" value="Homeodomain-like_sf"/>
</dbReference>
<dbReference type="InterPro" id="IPR050109">
    <property type="entry name" value="HTH-type_TetR-like_transc_reg"/>
</dbReference>
<dbReference type="GO" id="GO:0003700">
    <property type="term" value="F:DNA-binding transcription factor activity"/>
    <property type="evidence" value="ECO:0007669"/>
    <property type="project" value="TreeGrafter"/>
</dbReference>
<reference evidence="6 7" key="1">
    <citation type="submission" date="2018-07" db="EMBL/GenBank/DDBJ databases">
        <title>Rhizobium leguminosarum strain:ATCC 14479 Genome sequencing and assembly.</title>
        <authorList>
            <person name="Chakraborty R."/>
        </authorList>
    </citation>
    <scope>NUCLEOTIDE SEQUENCE [LARGE SCALE GENOMIC DNA]</scope>
    <source>
        <strain evidence="6 7">ATCC 14479</strain>
        <plasmid evidence="7">Plasmid unnamed1</plasmid>
    </source>
</reference>
<dbReference type="InterPro" id="IPR036271">
    <property type="entry name" value="Tet_transcr_reg_TetR-rel_C_sf"/>
</dbReference>
<keyword evidence="2 4" id="KW-0238">DNA-binding</keyword>
<keyword evidence="1" id="KW-0805">Transcription regulation</keyword>
<organism evidence="6 7">
    <name type="scientific">Rhizobium leguminosarum</name>
    <dbReference type="NCBI Taxonomy" id="384"/>
    <lineage>
        <taxon>Bacteria</taxon>
        <taxon>Pseudomonadati</taxon>
        <taxon>Pseudomonadota</taxon>
        <taxon>Alphaproteobacteria</taxon>
        <taxon>Hyphomicrobiales</taxon>
        <taxon>Rhizobiaceae</taxon>
        <taxon>Rhizobium/Agrobacterium group</taxon>
        <taxon>Rhizobium</taxon>
    </lineage>
</organism>
<dbReference type="Proteomes" id="UP000251166">
    <property type="component" value="Plasmid unnamed1"/>
</dbReference>
<dbReference type="RefSeq" id="WP_112907208.1">
    <property type="nucleotide sequence ID" value="NZ_CP030761.1"/>
</dbReference>
<keyword evidence="3" id="KW-0804">Transcription</keyword>
<geneLocation type="plasmid" evidence="6 7">
    <name>unnamed1</name>
</geneLocation>
<protein>
    <submittedName>
        <fullName evidence="6">TetR regulatory family protein</fullName>
    </submittedName>
</protein>
<dbReference type="EMBL" id="CP030761">
    <property type="protein sequence ID" value="AXA42740.1"/>
    <property type="molecule type" value="Genomic_DNA"/>
</dbReference>
<accession>A0A2Z4YMS5</accession>
<proteinExistence type="predicted"/>
<name>A0A2Z4YMS5_RHILE</name>
<evidence type="ECO:0000313" key="7">
    <source>
        <dbReference type="Proteomes" id="UP000251166"/>
    </source>
</evidence>
<dbReference type="PRINTS" id="PR00455">
    <property type="entry name" value="HTHTETR"/>
</dbReference>
<feature type="DNA-binding region" description="H-T-H motif" evidence="4">
    <location>
        <begin position="39"/>
        <end position="58"/>
    </location>
</feature>
<evidence type="ECO:0000256" key="1">
    <source>
        <dbReference type="ARBA" id="ARBA00023015"/>
    </source>
</evidence>
<dbReference type="AlphaFoldDB" id="A0A2Z4YMS5"/>
<evidence type="ECO:0000256" key="3">
    <source>
        <dbReference type="ARBA" id="ARBA00023163"/>
    </source>
</evidence>
<sequence length="212" mass="23984">MAAQNQKKITRAEQKALRPIQILNAAFEEFVRSGFTGTRVEDIADRVGVTKGTVYVYFETKEKLFEAMINHFSVPFQQLLGITASLSGSATDRLLSILGLLYDQIAEDRTTRELTRLVIAEGHRFPDLIDRHHDQFIEPIIAKVDALILEGMASGEFREIPVEFSEIVVAPILTTTVLRLIFDDRRVPTPNKEAFLRTYFDLLLNGLLAKPH</sequence>
<feature type="domain" description="HTH tetR-type" evidence="5">
    <location>
        <begin position="16"/>
        <end position="76"/>
    </location>
</feature>
<dbReference type="Gene3D" id="1.10.357.10">
    <property type="entry name" value="Tetracycline Repressor, domain 2"/>
    <property type="match status" value="1"/>
</dbReference>
<dbReference type="SUPFAM" id="SSF46689">
    <property type="entry name" value="Homeodomain-like"/>
    <property type="match status" value="1"/>
</dbReference>
<evidence type="ECO:0000256" key="4">
    <source>
        <dbReference type="PROSITE-ProRule" id="PRU00335"/>
    </source>
</evidence>
<evidence type="ECO:0000259" key="5">
    <source>
        <dbReference type="PROSITE" id="PS50977"/>
    </source>
</evidence>
<dbReference type="Gene3D" id="1.10.10.60">
    <property type="entry name" value="Homeodomain-like"/>
    <property type="match status" value="1"/>
</dbReference>
<dbReference type="PANTHER" id="PTHR30055">
    <property type="entry name" value="HTH-TYPE TRANSCRIPTIONAL REGULATOR RUTR"/>
    <property type="match status" value="1"/>
</dbReference>
<dbReference type="Pfam" id="PF00440">
    <property type="entry name" value="TetR_N"/>
    <property type="match status" value="1"/>
</dbReference>
<dbReference type="InterPro" id="IPR001647">
    <property type="entry name" value="HTH_TetR"/>
</dbReference>
<keyword evidence="6" id="KW-0614">Plasmid</keyword>
<dbReference type="SUPFAM" id="SSF48498">
    <property type="entry name" value="Tetracyclin repressor-like, C-terminal domain"/>
    <property type="match status" value="1"/>
</dbReference>
<evidence type="ECO:0000313" key="6">
    <source>
        <dbReference type="EMBL" id="AXA42740.1"/>
    </source>
</evidence>
<gene>
    <name evidence="6" type="ORF">DLJ82_5179</name>
</gene>